<evidence type="ECO:0000256" key="1">
    <source>
        <dbReference type="SAM" id="Phobius"/>
    </source>
</evidence>
<dbReference type="EMBL" id="CP104778">
    <property type="protein sequence ID" value="WPC21413.1"/>
    <property type="molecule type" value="Genomic_DNA"/>
</dbReference>
<dbReference type="Pfam" id="PF04977">
    <property type="entry name" value="DivIC"/>
    <property type="match status" value="1"/>
</dbReference>
<feature type="transmembrane region" description="Helical" evidence="1">
    <location>
        <begin position="30"/>
        <end position="49"/>
    </location>
</feature>
<evidence type="ECO:0000313" key="2">
    <source>
        <dbReference type="EMBL" id="WPC21413.1"/>
    </source>
</evidence>
<dbReference type="PANTHER" id="PTHR40027:SF1">
    <property type="entry name" value="CELL DIVISION PROTEIN DIVIC"/>
    <property type="match status" value="1"/>
</dbReference>
<keyword evidence="1" id="KW-0472">Membrane</keyword>
<keyword evidence="1" id="KW-1133">Transmembrane helix</keyword>
<accession>A0ABZ0Q357</accession>
<dbReference type="Proteomes" id="UP001302696">
    <property type="component" value="Chromosome"/>
</dbReference>
<proteinExistence type="predicted"/>
<keyword evidence="3" id="KW-1185">Reference proteome</keyword>
<dbReference type="RefSeq" id="WP_063698405.1">
    <property type="nucleotide sequence ID" value="NZ_BBIM01000040.1"/>
</dbReference>
<gene>
    <name evidence="2" type="ORF">N6G96_09115</name>
</gene>
<keyword evidence="1" id="KW-0812">Transmembrane</keyword>
<dbReference type="InterPro" id="IPR039076">
    <property type="entry name" value="DivIC"/>
</dbReference>
<protein>
    <submittedName>
        <fullName evidence="2">Septum formation initiator family protein</fullName>
    </submittedName>
</protein>
<dbReference type="PANTHER" id="PTHR40027">
    <property type="entry name" value="CELL DIVISION PROTEIN DIVIC"/>
    <property type="match status" value="1"/>
</dbReference>
<reference evidence="3" key="1">
    <citation type="submission" date="2024-06" db="EMBL/GenBank/DDBJ databases">
        <authorList>
            <person name="Chang H.C."/>
            <person name="Mun S.Y."/>
        </authorList>
    </citation>
    <scope>NUCLEOTIDE SEQUENCE [LARGE SCALE GENOMIC DNA]</scope>
    <source>
        <strain evidence="3">KT1</strain>
    </source>
</reference>
<sequence length="123" mass="14244">MVSNMNNTKKHSTTATEKISNIRTARLHRFYTIMGIFIVFVGIFSFQLIHTHYQRSAVDQQIQTSKKSYASAKSQNETLNTQVKQLNNDNYLQKLLREKYYYSKAGEIIYSLPSDHSSDVSQN</sequence>
<name>A0ABZ0Q357_9LACO</name>
<organism evidence="2 3">
    <name type="scientific">Pediococcus inopinatus</name>
    <dbReference type="NCBI Taxonomy" id="114090"/>
    <lineage>
        <taxon>Bacteria</taxon>
        <taxon>Bacillati</taxon>
        <taxon>Bacillota</taxon>
        <taxon>Bacilli</taxon>
        <taxon>Lactobacillales</taxon>
        <taxon>Lactobacillaceae</taxon>
        <taxon>Pediococcus</taxon>
    </lineage>
</organism>
<dbReference type="InterPro" id="IPR007060">
    <property type="entry name" value="FtsL/DivIC"/>
</dbReference>
<evidence type="ECO:0000313" key="3">
    <source>
        <dbReference type="Proteomes" id="UP001302696"/>
    </source>
</evidence>